<feature type="compositionally biased region" description="Basic and acidic residues" evidence="1">
    <location>
        <begin position="1"/>
        <end position="30"/>
    </location>
</feature>
<evidence type="ECO:0000313" key="3">
    <source>
        <dbReference type="Proteomes" id="UP000828390"/>
    </source>
</evidence>
<organism evidence="2 3">
    <name type="scientific">Dreissena polymorpha</name>
    <name type="common">Zebra mussel</name>
    <name type="synonym">Mytilus polymorpha</name>
    <dbReference type="NCBI Taxonomy" id="45954"/>
    <lineage>
        <taxon>Eukaryota</taxon>
        <taxon>Metazoa</taxon>
        <taxon>Spiralia</taxon>
        <taxon>Lophotrochozoa</taxon>
        <taxon>Mollusca</taxon>
        <taxon>Bivalvia</taxon>
        <taxon>Autobranchia</taxon>
        <taxon>Heteroconchia</taxon>
        <taxon>Euheterodonta</taxon>
        <taxon>Imparidentia</taxon>
        <taxon>Neoheterodontei</taxon>
        <taxon>Myida</taxon>
        <taxon>Dreissenoidea</taxon>
        <taxon>Dreissenidae</taxon>
        <taxon>Dreissena</taxon>
    </lineage>
</organism>
<gene>
    <name evidence="2" type="ORF">DPMN_091291</name>
</gene>
<protein>
    <submittedName>
        <fullName evidence="2">Uncharacterized protein</fullName>
    </submittedName>
</protein>
<proteinExistence type="predicted"/>
<name>A0A9D4L1C8_DREPO</name>
<feature type="region of interest" description="Disordered" evidence="1">
    <location>
        <begin position="1"/>
        <end position="48"/>
    </location>
</feature>
<comment type="caution">
    <text evidence="2">The sequence shown here is derived from an EMBL/GenBank/DDBJ whole genome shotgun (WGS) entry which is preliminary data.</text>
</comment>
<dbReference type="AlphaFoldDB" id="A0A9D4L1C8"/>
<keyword evidence="3" id="KW-1185">Reference proteome</keyword>
<feature type="compositionally biased region" description="Polar residues" evidence="1">
    <location>
        <begin position="31"/>
        <end position="48"/>
    </location>
</feature>
<evidence type="ECO:0000256" key="1">
    <source>
        <dbReference type="SAM" id="MobiDB-lite"/>
    </source>
</evidence>
<sequence length="137" mass="15595">MREQAEKKKSSNIEKSTKSKEKASEMKEQTMENSRQLNSKTKPCTSGVKTKHIIDQHEEAALDDSQNSTDTEEDVCCVCHKRFPAALKGCSSLVIVKWGHCDQCGHWVHLRFCTSVSVLRRDSEFRCIHCPQPQAEE</sequence>
<reference evidence="2" key="2">
    <citation type="submission" date="2020-11" db="EMBL/GenBank/DDBJ databases">
        <authorList>
            <person name="McCartney M.A."/>
            <person name="Auch B."/>
            <person name="Kono T."/>
            <person name="Mallez S."/>
            <person name="Becker A."/>
            <person name="Gohl D.M."/>
            <person name="Silverstein K.A.T."/>
            <person name="Koren S."/>
            <person name="Bechman K.B."/>
            <person name="Herman A."/>
            <person name="Abrahante J.E."/>
            <person name="Garbe J."/>
        </authorList>
    </citation>
    <scope>NUCLEOTIDE SEQUENCE</scope>
    <source>
        <strain evidence="2">Duluth1</strain>
        <tissue evidence="2">Whole animal</tissue>
    </source>
</reference>
<evidence type="ECO:0000313" key="2">
    <source>
        <dbReference type="EMBL" id="KAH3848907.1"/>
    </source>
</evidence>
<dbReference type="EMBL" id="JAIWYP010000003">
    <property type="protein sequence ID" value="KAH3848907.1"/>
    <property type="molecule type" value="Genomic_DNA"/>
</dbReference>
<reference evidence="2" key="1">
    <citation type="journal article" date="2019" name="bioRxiv">
        <title>The Genome of the Zebra Mussel, Dreissena polymorpha: A Resource for Invasive Species Research.</title>
        <authorList>
            <person name="McCartney M.A."/>
            <person name="Auch B."/>
            <person name="Kono T."/>
            <person name="Mallez S."/>
            <person name="Zhang Y."/>
            <person name="Obille A."/>
            <person name="Becker A."/>
            <person name="Abrahante J.E."/>
            <person name="Garbe J."/>
            <person name="Badalamenti J.P."/>
            <person name="Herman A."/>
            <person name="Mangelson H."/>
            <person name="Liachko I."/>
            <person name="Sullivan S."/>
            <person name="Sone E.D."/>
            <person name="Koren S."/>
            <person name="Silverstein K.A.T."/>
            <person name="Beckman K.B."/>
            <person name="Gohl D.M."/>
        </authorList>
    </citation>
    <scope>NUCLEOTIDE SEQUENCE</scope>
    <source>
        <strain evidence="2">Duluth1</strain>
        <tissue evidence="2">Whole animal</tissue>
    </source>
</reference>
<accession>A0A9D4L1C8</accession>
<dbReference type="Proteomes" id="UP000828390">
    <property type="component" value="Unassembled WGS sequence"/>
</dbReference>